<organism evidence="17 18">
    <name type="scientific">Petrotoga olearia DSM 13574</name>
    <dbReference type="NCBI Taxonomy" id="1122955"/>
    <lineage>
        <taxon>Bacteria</taxon>
        <taxon>Thermotogati</taxon>
        <taxon>Thermotogota</taxon>
        <taxon>Thermotogae</taxon>
        <taxon>Petrotogales</taxon>
        <taxon>Petrotogaceae</taxon>
        <taxon>Petrotoga</taxon>
    </lineage>
</organism>
<comment type="caution">
    <text evidence="17">The sequence shown here is derived from an EMBL/GenBank/DDBJ whole genome shotgun (WGS) entry which is preliminary data.</text>
</comment>
<keyword evidence="5" id="KW-0597">Phosphoprotein</keyword>
<keyword evidence="10" id="KW-0067">ATP-binding</keyword>
<feature type="transmembrane region" description="Helical" evidence="14">
    <location>
        <begin position="6"/>
        <end position="29"/>
    </location>
</feature>
<gene>
    <name evidence="17" type="ORF">X929_02725</name>
</gene>
<dbReference type="PANTHER" id="PTHR45528">
    <property type="entry name" value="SENSOR HISTIDINE KINASE CPXA"/>
    <property type="match status" value="1"/>
</dbReference>
<dbReference type="InterPro" id="IPR003660">
    <property type="entry name" value="HAMP_dom"/>
</dbReference>
<dbReference type="InterPro" id="IPR036097">
    <property type="entry name" value="HisK_dim/P_sf"/>
</dbReference>
<dbReference type="CDD" id="cd00082">
    <property type="entry name" value="HisKA"/>
    <property type="match status" value="1"/>
</dbReference>
<dbReference type="InterPro" id="IPR003661">
    <property type="entry name" value="HisK_dim/P_dom"/>
</dbReference>
<evidence type="ECO:0000256" key="13">
    <source>
        <dbReference type="ARBA" id="ARBA00023136"/>
    </source>
</evidence>
<evidence type="ECO:0000256" key="3">
    <source>
        <dbReference type="ARBA" id="ARBA00012438"/>
    </source>
</evidence>
<reference evidence="17 18" key="1">
    <citation type="submission" date="2013-12" db="EMBL/GenBank/DDBJ databases">
        <title>Comparative genomics of Petrotoga isolates.</title>
        <authorList>
            <person name="Nesbo C.L."/>
            <person name="Charchuk R."/>
            <person name="Chow K."/>
        </authorList>
    </citation>
    <scope>NUCLEOTIDE SEQUENCE [LARGE SCALE GENOMIC DNA]</scope>
    <source>
        <strain evidence="17 18">DSM 13574</strain>
    </source>
</reference>
<dbReference type="SMART" id="SM00387">
    <property type="entry name" value="HATPase_c"/>
    <property type="match status" value="1"/>
</dbReference>
<dbReference type="CDD" id="cd00075">
    <property type="entry name" value="HATPase"/>
    <property type="match status" value="1"/>
</dbReference>
<dbReference type="GO" id="GO:0005524">
    <property type="term" value="F:ATP binding"/>
    <property type="evidence" value="ECO:0007669"/>
    <property type="project" value="UniProtKB-KW"/>
</dbReference>
<dbReference type="Pfam" id="PF00512">
    <property type="entry name" value="HisKA"/>
    <property type="match status" value="1"/>
</dbReference>
<dbReference type="FunFam" id="3.30.565.10:FF:000006">
    <property type="entry name" value="Sensor histidine kinase WalK"/>
    <property type="match status" value="1"/>
</dbReference>
<evidence type="ECO:0000256" key="12">
    <source>
        <dbReference type="ARBA" id="ARBA00023012"/>
    </source>
</evidence>
<dbReference type="Pfam" id="PF00672">
    <property type="entry name" value="HAMP"/>
    <property type="match status" value="1"/>
</dbReference>
<keyword evidence="4" id="KW-1003">Cell membrane</keyword>
<dbReference type="InterPro" id="IPR003594">
    <property type="entry name" value="HATPase_dom"/>
</dbReference>
<dbReference type="GO" id="GO:0000155">
    <property type="term" value="F:phosphorelay sensor kinase activity"/>
    <property type="evidence" value="ECO:0007669"/>
    <property type="project" value="InterPro"/>
</dbReference>
<evidence type="ECO:0000256" key="14">
    <source>
        <dbReference type="SAM" id="Phobius"/>
    </source>
</evidence>
<dbReference type="FunFam" id="1.10.287.130:FF:000001">
    <property type="entry name" value="Two-component sensor histidine kinase"/>
    <property type="match status" value="1"/>
</dbReference>
<evidence type="ECO:0000313" key="18">
    <source>
        <dbReference type="Proteomes" id="UP000236434"/>
    </source>
</evidence>
<comment type="catalytic activity">
    <reaction evidence="1">
        <text>ATP + protein L-histidine = ADP + protein N-phospho-L-histidine.</text>
        <dbReference type="EC" id="2.7.13.3"/>
    </reaction>
</comment>
<keyword evidence="12" id="KW-0902">Two-component regulatory system</keyword>
<evidence type="ECO:0000256" key="10">
    <source>
        <dbReference type="ARBA" id="ARBA00022840"/>
    </source>
</evidence>
<dbReference type="Gene3D" id="6.10.340.10">
    <property type="match status" value="1"/>
</dbReference>
<evidence type="ECO:0000313" key="17">
    <source>
        <dbReference type="EMBL" id="PNR97753.1"/>
    </source>
</evidence>
<dbReference type="PANTHER" id="PTHR45528:SF1">
    <property type="entry name" value="SENSOR HISTIDINE KINASE CPXA"/>
    <property type="match status" value="1"/>
</dbReference>
<evidence type="ECO:0000256" key="7">
    <source>
        <dbReference type="ARBA" id="ARBA00022692"/>
    </source>
</evidence>
<keyword evidence="8" id="KW-0547">Nucleotide-binding</keyword>
<keyword evidence="9" id="KW-0418">Kinase</keyword>
<evidence type="ECO:0000256" key="9">
    <source>
        <dbReference type="ARBA" id="ARBA00022777"/>
    </source>
</evidence>
<dbReference type="CDD" id="cd06225">
    <property type="entry name" value="HAMP"/>
    <property type="match status" value="1"/>
</dbReference>
<dbReference type="Gene3D" id="3.30.565.10">
    <property type="entry name" value="Histidine kinase-like ATPase, C-terminal domain"/>
    <property type="match status" value="1"/>
</dbReference>
<name>A0A2K1P4N6_9BACT</name>
<proteinExistence type="predicted"/>
<comment type="subcellular location">
    <subcellularLocation>
        <location evidence="2">Cell membrane</location>
        <topology evidence="2">Multi-pass membrane protein</topology>
    </subcellularLocation>
</comment>
<evidence type="ECO:0000259" key="16">
    <source>
        <dbReference type="PROSITE" id="PS50885"/>
    </source>
</evidence>
<accession>A0A2K1P4N6</accession>
<dbReference type="SUPFAM" id="SSF47384">
    <property type="entry name" value="Homodimeric domain of signal transducing histidine kinase"/>
    <property type="match status" value="1"/>
</dbReference>
<evidence type="ECO:0000256" key="11">
    <source>
        <dbReference type="ARBA" id="ARBA00022989"/>
    </source>
</evidence>
<dbReference type="SUPFAM" id="SSF55874">
    <property type="entry name" value="ATPase domain of HSP90 chaperone/DNA topoisomerase II/histidine kinase"/>
    <property type="match status" value="1"/>
</dbReference>
<dbReference type="AlphaFoldDB" id="A0A2K1P4N6"/>
<evidence type="ECO:0000259" key="15">
    <source>
        <dbReference type="PROSITE" id="PS50109"/>
    </source>
</evidence>
<dbReference type="SMART" id="SM00388">
    <property type="entry name" value="HisKA"/>
    <property type="match status" value="1"/>
</dbReference>
<dbReference type="InterPro" id="IPR004358">
    <property type="entry name" value="Sig_transdc_His_kin-like_C"/>
</dbReference>
<dbReference type="GO" id="GO:0005886">
    <property type="term" value="C:plasma membrane"/>
    <property type="evidence" value="ECO:0007669"/>
    <property type="project" value="UniProtKB-SubCell"/>
</dbReference>
<dbReference type="PROSITE" id="PS50109">
    <property type="entry name" value="HIS_KIN"/>
    <property type="match status" value="1"/>
</dbReference>
<dbReference type="InterPro" id="IPR050398">
    <property type="entry name" value="HssS/ArlS-like"/>
</dbReference>
<feature type="domain" description="Histidine kinase" evidence="15">
    <location>
        <begin position="231"/>
        <end position="446"/>
    </location>
</feature>
<keyword evidence="11 14" id="KW-1133">Transmembrane helix</keyword>
<feature type="domain" description="HAMP" evidence="16">
    <location>
        <begin position="171"/>
        <end position="223"/>
    </location>
</feature>
<dbReference type="PRINTS" id="PR00344">
    <property type="entry name" value="BCTRLSENSOR"/>
</dbReference>
<sequence length="446" mass="50742">MTVWYLLIMAILLLVFGLSSYYALSYSLYDNIDNFLLTRMEDFKGVLEKAVNVEDIENIKALPNEMIFIYSDNGSLLRFYGYLIKIPDIQGKVQKANSGETFFFNLTTDFNWNTRFYVSTAKLKENSNVVIIIGRFTNEIENVLARLKMILISTGVLVMILAGIGGFFYADSSLRPVEKIIDTAKNIEENNLNERIKVKSQDELGRLASTLNQMISRLEKAFDQQKQFTADVSHDLRTPLSVIQAESSLSLKKDRSVEEYKKSLESILEETSYMSEIIDKLLFLARSDNKTQFYNFTKTNLKSLLEEVIKKVSPLYHNKGLTLQVEKLEDLNIRADKDKLKEAIINILDNSLKYTDKGKVTISCIKIGNFAKISIKDTGRGIPQEDLHSIFDRFYRVDKARTSSEKSTGLGLAIVKEIVNAHDGRIEVKSEVGKGTVFSLFLPVEK</sequence>
<keyword evidence="13 14" id="KW-0472">Membrane</keyword>
<feature type="transmembrane region" description="Helical" evidence="14">
    <location>
        <begin position="149"/>
        <end position="170"/>
    </location>
</feature>
<evidence type="ECO:0000256" key="6">
    <source>
        <dbReference type="ARBA" id="ARBA00022679"/>
    </source>
</evidence>
<keyword evidence="7 14" id="KW-0812">Transmembrane</keyword>
<dbReference type="SMART" id="SM00304">
    <property type="entry name" value="HAMP"/>
    <property type="match status" value="1"/>
</dbReference>
<dbReference type="EC" id="2.7.13.3" evidence="3"/>
<dbReference type="EMBL" id="AZRL01000004">
    <property type="protein sequence ID" value="PNR97753.1"/>
    <property type="molecule type" value="Genomic_DNA"/>
</dbReference>
<dbReference type="InterPro" id="IPR005467">
    <property type="entry name" value="His_kinase_dom"/>
</dbReference>
<evidence type="ECO:0000256" key="8">
    <source>
        <dbReference type="ARBA" id="ARBA00022741"/>
    </source>
</evidence>
<evidence type="ECO:0000256" key="5">
    <source>
        <dbReference type="ARBA" id="ARBA00022553"/>
    </source>
</evidence>
<evidence type="ECO:0000256" key="4">
    <source>
        <dbReference type="ARBA" id="ARBA00022475"/>
    </source>
</evidence>
<dbReference type="Proteomes" id="UP000236434">
    <property type="component" value="Unassembled WGS sequence"/>
</dbReference>
<dbReference type="Pfam" id="PF02518">
    <property type="entry name" value="HATPase_c"/>
    <property type="match status" value="1"/>
</dbReference>
<evidence type="ECO:0000256" key="1">
    <source>
        <dbReference type="ARBA" id="ARBA00000085"/>
    </source>
</evidence>
<dbReference type="InterPro" id="IPR036890">
    <property type="entry name" value="HATPase_C_sf"/>
</dbReference>
<dbReference type="Gene3D" id="1.10.287.130">
    <property type="match status" value="1"/>
</dbReference>
<dbReference type="SUPFAM" id="SSF158472">
    <property type="entry name" value="HAMP domain-like"/>
    <property type="match status" value="1"/>
</dbReference>
<protein>
    <recommendedName>
        <fullName evidence="3">histidine kinase</fullName>
        <ecNumber evidence="3">2.7.13.3</ecNumber>
    </recommendedName>
</protein>
<dbReference type="PROSITE" id="PS50885">
    <property type="entry name" value="HAMP"/>
    <property type="match status" value="1"/>
</dbReference>
<keyword evidence="6" id="KW-0808">Transferase</keyword>
<evidence type="ECO:0000256" key="2">
    <source>
        <dbReference type="ARBA" id="ARBA00004651"/>
    </source>
</evidence>